<dbReference type="GO" id="GO:0005930">
    <property type="term" value="C:axoneme"/>
    <property type="evidence" value="ECO:0007669"/>
    <property type="project" value="UniProtKB-SubCell"/>
</dbReference>
<dbReference type="Gene3D" id="3.80.10.10">
    <property type="entry name" value="Ribonuclease Inhibitor"/>
    <property type="match status" value="2"/>
</dbReference>
<dbReference type="EMBL" id="LHPF02000003">
    <property type="protein sequence ID" value="PSC74844.1"/>
    <property type="molecule type" value="Genomic_DNA"/>
</dbReference>
<comment type="caution">
    <text evidence="2">The sequence shown here is derived from an EMBL/GenBank/DDBJ whole genome shotgun (WGS) entry which is preliminary data.</text>
</comment>
<dbReference type="PANTHER" id="PTHR13318">
    <property type="entry name" value="PARTNER OF PAIRED, ISOFORM B-RELATED"/>
    <property type="match status" value="1"/>
</dbReference>
<gene>
    <name evidence="2" type="ORF">C2E20_1929</name>
</gene>
<organism evidence="2 3">
    <name type="scientific">Micractinium conductrix</name>
    <dbReference type="NCBI Taxonomy" id="554055"/>
    <lineage>
        <taxon>Eukaryota</taxon>
        <taxon>Viridiplantae</taxon>
        <taxon>Chlorophyta</taxon>
        <taxon>core chlorophytes</taxon>
        <taxon>Trebouxiophyceae</taxon>
        <taxon>Chlorellales</taxon>
        <taxon>Chlorellaceae</taxon>
        <taxon>Chlorella clade</taxon>
        <taxon>Micractinium</taxon>
    </lineage>
</organism>
<name>A0A2P6VL91_9CHLO</name>
<evidence type="ECO:0000256" key="1">
    <source>
        <dbReference type="ARBA" id="ARBA00004430"/>
    </source>
</evidence>
<dbReference type="STRING" id="554055.A0A2P6VL91"/>
<dbReference type="InterPro" id="IPR032675">
    <property type="entry name" value="LRR_dom_sf"/>
</dbReference>
<dbReference type="GO" id="GO:0031146">
    <property type="term" value="P:SCF-dependent proteasomal ubiquitin-dependent protein catabolic process"/>
    <property type="evidence" value="ECO:0007669"/>
    <property type="project" value="TreeGrafter"/>
</dbReference>
<evidence type="ECO:0000313" key="2">
    <source>
        <dbReference type="EMBL" id="PSC74844.1"/>
    </source>
</evidence>
<dbReference type="OrthoDB" id="511745at2759"/>
<protein>
    <submittedName>
        <fullName evidence="2">F-box LRR-repeat 14</fullName>
    </submittedName>
</protein>
<accession>A0A2P6VL91</accession>
<evidence type="ECO:0000313" key="3">
    <source>
        <dbReference type="Proteomes" id="UP000239649"/>
    </source>
</evidence>
<proteinExistence type="predicted"/>
<dbReference type="GO" id="GO:0019005">
    <property type="term" value="C:SCF ubiquitin ligase complex"/>
    <property type="evidence" value="ECO:0007669"/>
    <property type="project" value="TreeGrafter"/>
</dbReference>
<dbReference type="SUPFAM" id="SSF52047">
    <property type="entry name" value="RNI-like"/>
    <property type="match status" value="2"/>
</dbReference>
<dbReference type="AlphaFoldDB" id="A0A2P6VL91"/>
<comment type="subcellular location">
    <subcellularLocation>
        <location evidence="1">Cytoplasm</location>
        <location evidence="1">Cytoskeleton</location>
        <location evidence="1">Cilium axoneme</location>
    </subcellularLocation>
</comment>
<reference evidence="2 3" key="1">
    <citation type="journal article" date="2018" name="Plant J.">
        <title>Genome sequences of Chlorella sorokiniana UTEX 1602 and Micractinium conductrix SAG 241.80: implications to maltose excretion by a green alga.</title>
        <authorList>
            <person name="Arriola M.B."/>
            <person name="Velmurugan N."/>
            <person name="Zhang Y."/>
            <person name="Plunkett M.H."/>
            <person name="Hondzo H."/>
            <person name="Barney B.M."/>
        </authorList>
    </citation>
    <scope>NUCLEOTIDE SEQUENCE [LARGE SCALE GENOMIC DNA]</scope>
    <source>
        <strain evidence="2 3">SAG 241.80</strain>
    </source>
</reference>
<keyword evidence="3" id="KW-1185">Reference proteome</keyword>
<dbReference type="PANTHER" id="PTHR13318:SF190">
    <property type="entry name" value="PARTNER OF PAIRED, ISOFORM B"/>
    <property type="match status" value="1"/>
</dbReference>
<dbReference type="Proteomes" id="UP000239649">
    <property type="component" value="Unassembled WGS sequence"/>
</dbReference>
<sequence>MESAPCLCWALLPCDAVKHVAQVVGPATAAQARLVCKGWRLSLPLAHCRIWVWEDGMQGSLAPHVLSLEVLAPLPHLDASPLLALPACARLHSLTLHHVRAAALPALAGLTRLQRLDATVFFPDAAPGWLDWASGLRCLQELRLAAAMTHLQPEESLAALLPLRRCLTDLRLDGCLLLTDAGAQLLAQLSLLESLEVTACQVSQAGLDGLAAALPRLARAELRLHDSIAGDRLVAATRVAAGGSLAVHVSGAKANALVAAAGQQMPGLGRLAVTHVGCSFLLTAPPTFHRLTALTSLSLPRIQLPPDAVHQLAACTALQRLDVEFSFRVRDDALAGWRALRGMQRLRLAGNFYLSEGAVAGELRLEQLHGSGGMLAPMAAMPRLRSLSLASCHLNDADALARALCSASGLTGLSVQDCGIQSEVCEAVAAALRCLRGLRDLELGLRRALAPSAGDAIALACAGSTHLTALQVSFPSYNYVAPAVPAWHALSALTALRRLHVGTGVGWDGAALAAVAGAATALRELTITDNADLVDERWVAALPALRQLSRLELNSCRQLGAGAAPLLAQLTALTRLACFRCNGMGAPEVQHQLRAALPCLARLDVHE</sequence>